<evidence type="ECO:0000256" key="5">
    <source>
        <dbReference type="ARBA" id="ARBA00022960"/>
    </source>
</evidence>
<evidence type="ECO:0000256" key="9">
    <source>
        <dbReference type="ARBA" id="ARBA00023316"/>
    </source>
</evidence>
<protein>
    <recommendedName>
        <fullName evidence="15">Penicillin-binding protein transpeptidase domain-containing protein</fullName>
    </recommendedName>
</protein>
<evidence type="ECO:0000259" key="12">
    <source>
        <dbReference type="Pfam" id="PF03717"/>
    </source>
</evidence>
<dbReference type="InterPro" id="IPR050515">
    <property type="entry name" value="Beta-lactam/transpept"/>
</dbReference>
<dbReference type="Proteomes" id="UP000177797">
    <property type="component" value="Unassembled WGS sequence"/>
</dbReference>
<keyword evidence="3" id="KW-1003">Cell membrane</keyword>
<dbReference type="InterPro" id="IPR005311">
    <property type="entry name" value="PBP_dimer"/>
</dbReference>
<reference evidence="13 14" key="1">
    <citation type="journal article" date="2016" name="Nat. Commun.">
        <title>Thousands of microbial genomes shed light on interconnected biogeochemical processes in an aquifer system.</title>
        <authorList>
            <person name="Anantharaman K."/>
            <person name="Brown C.T."/>
            <person name="Hug L.A."/>
            <person name="Sharon I."/>
            <person name="Castelle C.J."/>
            <person name="Probst A.J."/>
            <person name="Thomas B.C."/>
            <person name="Singh A."/>
            <person name="Wilkins M.J."/>
            <person name="Karaoz U."/>
            <person name="Brodie E.L."/>
            <person name="Williams K.H."/>
            <person name="Hubbard S.S."/>
            <person name="Banfield J.F."/>
        </authorList>
    </citation>
    <scope>NUCLEOTIDE SEQUENCE [LARGE SCALE GENOMIC DNA]</scope>
</reference>
<dbReference type="AlphaFoldDB" id="A0A1G2NEC3"/>
<dbReference type="Pfam" id="PF03717">
    <property type="entry name" value="PBP_dimer"/>
    <property type="match status" value="1"/>
</dbReference>
<evidence type="ECO:0000259" key="11">
    <source>
        <dbReference type="Pfam" id="PF00905"/>
    </source>
</evidence>
<comment type="caution">
    <text evidence="13">The sequence shown here is derived from an EMBL/GenBank/DDBJ whole genome shotgun (WGS) entry which is preliminary data.</text>
</comment>
<evidence type="ECO:0000256" key="10">
    <source>
        <dbReference type="SAM" id="Phobius"/>
    </source>
</evidence>
<evidence type="ECO:0000256" key="7">
    <source>
        <dbReference type="ARBA" id="ARBA00022989"/>
    </source>
</evidence>
<feature type="domain" description="Penicillin-binding protein dimerisation" evidence="12">
    <location>
        <begin position="121"/>
        <end position="187"/>
    </location>
</feature>
<dbReference type="GO" id="GO:0008658">
    <property type="term" value="F:penicillin binding"/>
    <property type="evidence" value="ECO:0007669"/>
    <property type="project" value="InterPro"/>
</dbReference>
<gene>
    <name evidence="13" type="ORF">A2938_01145</name>
</gene>
<evidence type="ECO:0008006" key="15">
    <source>
        <dbReference type="Google" id="ProtNLM"/>
    </source>
</evidence>
<dbReference type="Gene3D" id="3.90.1310.10">
    <property type="entry name" value="Penicillin-binding protein 2a (Domain 2)"/>
    <property type="match status" value="1"/>
</dbReference>
<dbReference type="SUPFAM" id="SSF56601">
    <property type="entry name" value="beta-lactamase/transpeptidase-like"/>
    <property type="match status" value="1"/>
</dbReference>
<feature type="transmembrane region" description="Helical" evidence="10">
    <location>
        <begin position="49"/>
        <end position="68"/>
    </location>
</feature>
<name>A0A1G2NEC3_9BACT</name>
<dbReference type="EMBL" id="MHSA01000012">
    <property type="protein sequence ID" value="OHA34435.1"/>
    <property type="molecule type" value="Genomic_DNA"/>
</dbReference>
<dbReference type="SUPFAM" id="SSF56519">
    <property type="entry name" value="Penicillin binding protein dimerisation domain"/>
    <property type="match status" value="1"/>
</dbReference>
<dbReference type="InterPro" id="IPR001460">
    <property type="entry name" value="PCN-bd_Tpept"/>
</dbReference>
<evidence type="ECO:0000256" key="3">
    <source>
        <dbReference type="ARBA" id="ARBA00022475"/>
    </source>
</evidence>
<proteinExistence type="predicted"/>
<organism evidence="13 14">
    <name type="scientific">Candidatus Taylorbacteria bacterium RIFCSPLOWO2_01_FULL_48_100</name>
    <dbReference type="NCBI Taxonomy" id="1802322"/>
    <lineage>
        <taxon>Bacteria</taxon>
        <taxon>Candidatus Tayloriibacteriota</taxon>
    </lineage>
</organism>
<evidence type="ECO:0000313" key="13">
    <source>
        <dbReference type="EMBL" id="OHA34435.1"/>
    </source>
</evidence>
<dbReference type="Gene3D" id="3.40.710.10">
    <property type="entry name" value="DD-peptidase/beta-lactamase superfamily"/>
    <property type="match status" value="1"/>
</dbReference>
<keyword evidence="7 10" id="KW-1133">Transmembrane helix</keyword>
<evidence type="ECO:0000256" key="6">
    <source>
        <dbReference type="ARBA" id="ARBA00022984"/>
    </source>
</evidence>
<dbReference type="GO" id="GO:0005886">
    <property type="term" value="C:plasma membrane"/>
    <property type="evidence" value="ECO:0007669"/>
    <property type="project" value="TreeGrafter"/>
</dbReference>
<dbReference type="GO" id="GO:0071555">
    <property type="term" value="P:cell wall organization"/>
    <property type="evidence" value="ECO:0007669"/>
    <property type="project" value="TreeGrafter"/>
</dbReference>
<dbReference type="InterPro" id="IPR012338">
    <property type="entry name" value="Beta-lactam/transpept-like"/>
</dbReference>
<keyword evidence="6" id="KW-0573">Peptidoglycan synthesis</keyword>
<keyword evidence="8 10" id="KW-0472">Membrane</keyword>
<keyword evidence="5" id="KW-0133">Cell shape</keyword>
<sequence length="561" mass="61530">MVFQKLKKTKRRGGEISPDEIFLDDINLPKFDKSQLEGRIERPLGSGSALALGAFFVLALFVFGGRLWQIQITEGEQYAERSRDNTLKTTPLFAERGGITDRNREPLAWNTPDPEHQEFLARSYTARAGSAHVIGFLKYPTKDSSGFYFRNDFNGIAGAEREYNEVLSGENGVRTIELDVRGSPISESLIKPPKRGNDLLLSVDARLSEALYGFLMERIRAAPFEGGAAAIMDVSNGEIIALTSAPEYVPQVLSDGTDSRRINGFVSDQQKPFLDRSAAGLYAPGSVVKPLLAAAALEENIISPEKKILSTGSISIPNPYDPTRTSVFNDWKAHGWVDMRDALAVSSDVYFYEIGGGFEDQKGLGIALIEKYFRLFGLGEELADPLLGQAYGTIPSPAWKKISFPDDPWRVGDTYNTSIGQYGMLTTPLQMLRAIGAIANGGNLLEPSLIAGETASARRVPVSEEHLRVAREGMRRAVTWGTASGLYLPFVSIAAKTGTAEIGIAKKRVHSWVVGFFPSTAPRYAFVALLEKGPSANTIGGVYVMRQFFEWLYATAPEYLK</sequence>
<evidence type="ECO:0000256" key="1">
    <source>
        <dbReference type="ARBA" id="ARBA00004167"/>
    </source>
</evidence>
<evidence type="ECO:0000256" key="8">
    <source>
        <dbReference type="ARBA" id="ARBA00023136"/>
    </source>
</evidence>
<dbReference type="InterPro" id="IPR036138">
    <property type="entry name" value="PBP_dimer_sf"/>
</dbReference>
<keyword evidence="4 10" id="KW-0812">Transmembrane</keyword>
<dbReference type="PANTHER" id="PTHR30627:SF2">
    <property type="entry name" value="PEPTIDOGLYCAN D,D-TRANSPEPTIDASE MRDA"/>
    <property type="match status" value="1"/>
</dbReference>
<keyword evidence="9" id="KW-0961">Cell wall biogenesis/degradation</keyword>
<evidence type="ECO:0000256" key="4">
    <source>
        <dbReference type="ARBA" id="ARBA00022692"/>
    </source>
</evidence>
<accession>A0A1G2NEC3</accession>
<evidence type="ECO:0000256" key="2">
    <source>
        <dbReference type="ARBA" id="ARBA00004236"/>
    </source>
</evidence>
<comment type="subcellular location">
    <subcellularLocation>
        <location evidence="2">Cell membrane</location>
    </subcellularLocation>
    <subcellularLocation>
        <location evidence="1">Membrane</location>
        <topology evidence="1">Single-pass membrane protein</topology>
    </subcellularLocation>
</comment>
<feature type="domain" description="Penicillin-binding protein transpeptidase" evidence="11">
    <location>
        <begin position="227"/>
        <end position="534"/>
    </location>
</feature>
<evidence type="ECO:0000313" key="14">
    <source>
        <dbReference type="Proteomes" id="UP000177797"/>
    </source>
</evidence>
<dbReference type="PANTHER" id="PTHR30627">
    <property type="entry name" value="PEPTIDOGLYCAN D,D-TRANSPEPTIDASE"/>
    <property type="match status" value="1"/>
</dbReference>
<dbReference type="Pfam" id="PF00905">
    <property type="entry name" value="Transpeptidase"/>
    <property type="match status" value="1"/>
</dbReference>